<dbReference type="AlphaFoldDB" id="A0A085LVN2"/>
<feature type="compositionally biased region" description="Basic and acidic residues" evidence="1">
    <location>
        <begin position="92"/>
        <end position="129"/>
    </location>
</feature>
<dbReference type="EMBL" id="KL363279">
    <property type="protein sequence ID" value="KFD49028.1"/>
    <property type="molecule type" value="Genomic_DNA"/>
</dbReference>
<dbReference type="InterPro" id="IPR021859">
    <property type="entry name" value="XTBD"/>
</dbReference>
<proteinExistence type="predicted"/>
<feature type="region of interest" description="Disordered" evidence="1">
    <location>
        <begin position="91"/>
        <end position="129"/>
    </location>
</feature>
<dbReference type="Proteomes" id="UP000030764">
    <property type="component" value="Unassembled WGS sequence"/>
</dbReference>
<dbReference type="PANTHER" id="PTHR48430">
    <property type="entry name" value="PARTNER OF XRN-2 PROTEIN 1"/>
    <property type="match status" value="1"/>
</dbReference>
<dbReference type="PANTHER" id="PTHR48430:SF1">
    <property type="entry name" value="PARTNER OF XRN-2 PROTEIN 1"/>
    <property type="match status" value="1"/>
</dbReference>
<reference evidence="3 4" key="1">
    <citation type="journal article" date="2014" name="Nat. Genet.">
        <title>Genome and transcriptome of the porcine whipworm Trichuris suis.</title>
        <authorList>
            <person name="Jex A.R."/>
            <person name="Nejsum P."/>
            <person name="Schwarz E.M."/>
            <person name="Hu L."/>
            <person name="Young N.D."/>
            <person name="Hall R.S."/>
            <person name="Korhonen P.K."/>
            <person name="Liao S."/>
            <person name="Thamsborg S."/>
            <person name="Xia J."/>
            <person name="Xu P."/>
            <person name="Wang S."/>
            <person name="Scheerlinck J.P."/>
            <person name="Hofmann A."/>
            <person name="Sternberg P.W."/>
            <person name="Wang J."/>
            <person name="Gasser R.B."/>
        </authorList>
    </citation>
    <scope>NUCLEOTIDE SEQUENCE [LARGE SCALE GENOMIC DNA]</scope>
    <source>
        <strain evidence="3">DCEP-RM93M</strain>
    </source>
</reference>
<evidence type="ECO:0000313" key="3">
    <source>
        <dbReference type="EMBL" id="KFD49028.1"/>
    </source>
</evidence>
<gene>
    <name evidence="3" type="ORF">M513_10076</name>
</gene>
<evidence type="ECO:0000259" key="2">
    <source>
        <dbReference type="PROSITE" id="PS51827"/>
    </source>
</evidence>
<protein>
    <recommendedName>
        <fullName evidence="2">XRN2-binding (XTBD) domain-containing protein</fullName>
    </recommendedName>
</protein>
<sequence length="387" mass="44883">MDTGDINLNEYRQPWETDHAWNIRSRFLRRNWGKVSKERLFCLSNVFVNMEQYSCCYPDSVMDEVREMAGDLVEAYHDPIKALAQKILPRRQQREDTSHVPRKMIRTESCTESRRGDHGASSSERWHEAEDIDEKRMKDLFCRLRAQLSVAAKEDNPIRRLNELCNLIKCVWRTELSNNECTLLVGERLICSDMPFEQVDEVILLTQLHWGDPLQAKMNACDTACEILQRPSHRLVRVRGRMIGSAKFQLYSGTEDKAMHQEPSAWRLSGLTRSLTALSKRFESMSVSSWRSKPRATLAEACKELCLPIEINRKRLVGWCEQYTMILGGVIICDMEVRAVPKNKPHAHPEDELCLKTIDSLLEFGQEYELKEVVNGVVHMMKVSRRP</sequence>
<organism evidence="3 4">
    <name type="scientific">Trichuris suis</name>
    <name type="common">pig whipworm</name>
    <dbReference type="NCBI Taxonomy" id="68888"/>
    <lineage>
        <taxon>Eukaryota</taxon>
        <taxon>Metazoa</taxon>
        <taxon>Ecdysozoa</taxon>
        <taxon>Nematoda</taxon>
        <taxon>Enoplea</taxon>
        <taxon>Dorylaimia</taxon>
        <taxon>Trichinellida</taxon>
        <taxon>Trichuridae</taxon>
        <taxon>Trichuris</taxon>
    </lineage>
</organism>
<dbReference type="PROSITE" id="PS51827">
    <property type="entry name" value="XTBD"/>
    <property type="match status" value="1"/>
</dbReference>
<keyword evidence="4" id="KW-1185">Reference proteome</keyword>
<dbReference type="Pfam" id="PF11952">
    <property type="entry name" value="XTBD"/>
    <property type="match status" value="1"/>
</dbReference>
<accession>A0A085LVN2</accession>
<evidence type="ECO:0000313" key="4">
    <source>
        <dbReference type="Proteomes" id="UP000030764"/>
    </source>
</evidence>
<feature type="domain" description="XRN2-binding (XTBD)" evidence="2">
    <location>
        <begin position="8"/>
        <end position="91"/>
    </location>
</feature>
<name>A0A085LVN2_9BILA</name>
<evidence type="ECO:0000256" key="1">
    <source>
        <dbReference type="SAM" id="MobiDB-lite"/>
    </source>
</evidence>